<organism evidence="2 3">
    <name type="scientific">Actinoplanes palleronii</name>
    <dbReference type="NCBI Taxonomy" id="113570"/>
    <lineage>
        <taxon>Bacteria</taxon>
        <taxon>Bacillati</taxon>
        <taxon>Actinomycetota</taxon>
        <taxon>Actinomycetes</taxon>
        <taxon>Micromonosporales</taxon>
        <taxon>Micromonosporaceae</taxon>
        <taxon>Actinoplanes</taxon>
    </lineage>
</organism>
<proteinExistence type="predicted"/>
<dbReference type="SUPFAM" id="SSF82171">
    <property type="entry name" value="DPP6 N-terminal domain-like"/>
    <property type="match status" value="1"/>
</dbReference>
<sequence length="437" mass="44645">MTSERTRPNWPVQISIVSAVLAVSLVVLTLAGFTSGLFGWHPGTPAAVQGARAVNLPAAVGAPGVRSADETKHPVAAAGVLISGNTWFADGSGWYGAVISADAGEYRVFVNNAGAAGFGAVLSPDGRRPASGDGILDIATGRWTGYPQAWQDRELAAQAWSPDGARLAVTSRVPGGDGPYPSTANASATVLNLLDVGSGAITEVAGLPDAAALDGWTVAFSPDGTRLAYQASGQVRIVTVADGRSTAVPLPDGARLAGKGSWTRDGQGLLVVSGEHCCSCGDYPMRWTVTTLVATTGAAVGPRYQVDGAYAVRVLGWWPSGRPVAVAYAPTDDAATTLFDDEPSRYQLISMDKVDSARLLELSPGSGHHQLSSAGTEAIDVADYVLAAGKVGTAATLATTVDSIAGGLLTAAALAAATALLSGGFALWRRRLRRPAP</sequence>
<evidence type="ECO:0000256" key="1">
    <source>
        <dbReference type="SAM" id="Phobius"/>
    </source>
</evidence>
<reference evidence="2 3" key="1">
    <citation type="submission" date="2021-01" db="EMBL/GenBank/DDBJ databases">
        <title>Whole genome shotgun sequence of Actinoplanes palleronii NBRC 14916.</title>
        <authorList>
            <person name="Komaki H."/>
            <person name="Tamura T."/>
        </authorList>
    </citation>
    <scope>NUCLEOTIDE SEQUENCE [LARGE SCALE GENOMIC DNA]</scope>
    <source>
        <strain evidence="2 3">NBRC 14916</strain>
    </source>
</reference>
<keyword evidence="1" id="KW-0472">Membrane</keyword>
<evidence type="ECO:0000313" key="2">
    <source>
        <dbReference type="EMBL" id="GIE69552.1"/>
    </source>
</evidence>
<comment type="caution">
    <text evidence="2">The sequence shown here is derived from an EMBL/GenBank/DDBJ whole genome shotgun (WGS) entry which is preliminary data.</text>
</comment>
<dbReference type="Pfam" id="PF07676">
    <property type="entry name" value="PD40"/>
    <property type="match status" value="2"/>
</dbReference>
<dbReference type="InterPro" id="IPR011659">
    <property type="entry name" value="WD40"/>
</dbReference>
<feature type="transmembrane region" description="Helical" evidence="1">
    <location>
        <begin position="404"/>
        <end position="428"/>
    </location>
</feature>
<evidence type="ECO:0000313" key="3">
    <source>
        <dbReference type="Proteomes" id="UP000624709"/>
    </source>
</evidence>
<evidence type="ECO:0008006" key="4">
    <source>
        <dbReference type="Google" id="ProtNLM"/>
    </source>
</evidence>
<keyword evidence="1" id="KW-0812">Transmembrane</keyword>
<dbReference type="RefSeq" id="WP_203827694.1">
    <property type="nucleotide sequence ID" value="NZ_BAAATY010000019.1"/>
</dbReference>
<name>A0ABQ4BG30_9ACTN</name>
<dbReference type="InterPro" id="IPR011042">
    <property type="entry name" value="6-blade_b-propeller_TolB-like"/>
</dbReference>
<feature type="transmembrane region" description="Helical" evidence="1">
    <location>
        <begin position="12"/>
        <end position="40"/>
    </location>
</feature>
<keyword evidence="1" id="KW-1133">Transmembrane helix</keyword>
<keyword evidence="3" id="KW-1185">Reference proteome</keyword>
<accession>A0ABQ4BG30</accession>
<dbReference type="Proteomes" id="UP000624709">
    <property type="component" value="Unassembled WGS sequence"/>
</dbReference>
<protein>
    <recommendedName>
        <fullName evidence="4">WD40 repeat protein</fullName>
    </recommendedName>
</protein>
<dbReference type="EMBL" id="BOMS01000088">
    <property type="protein sequence ID" value="GIE69552.1"/>
    <property type="molecule type" value="Genomic_DNA"/>
</dbReference>
<gene>
    <name evidence="2" type="ORF">Apa02nite_056600</name>
</gene>
<dbReference type="Gene3D" id="2.120.10.30">
    <property type="entry name" value="TolB, C-terminal domain"/>
    <property type="match status" value="1"/>
</dbReference>